<reference evidence="1 2" key="1">
    <citation type="submission" date="2018-09" db="EMBL/GenBank/DDBJ databases">
        <title>YIM 75507 draft genome.</title>
        <authorList>
            <person name="Tang S."/>
            <person name="Feng Y."/>
        </authorList>
    </citation>
    <scope>NUCLEOTIDE SEQUENCE [LARGE SCALE GENOMIC DNA]</scope>
    <source>
        <strain evidence="1 2">YIM 75507</strain>
    </source>
</reference>
<gene>
    <name evidence="1" type="ORF">D5H75_15555</name>
</gene>
<proteinExistence type="predicted"/>
<comment type="caution">
    <text evidence="1">The sequence shown here is derived from an EMBL/GenBank/DDBJ whole genome shotgun (WGS) entry which is preliminary data.</text>
</comment>
<dbReference type="RefSeq" id="WP_119927193.1">
    <property type="nucleotide sequence ID" value="NZ_QZEY01000005.1"/>
</dbReference>
<evidence type="ECO:0000313" key="1">
    <source>
        <dbReference type="EMBL" id="RJL31876.1"/>
    </source>
</evidence>
<sequence>MAPALLPVCHWGCGITSYVDLTDPAHPMWAIDPNPAPLEMREVSLFPQHLGLTEWLRRWAEATLHQPWLLQDETTGQWRAATDAETEAALQEPL</sequence>
<evidence type="ECO:0000313" key="2">
    <source>
        <dbReference type="Proteomes" id="UP000265768"/>
    </source>
</evidence>
<organism evidence="1 2">
    <name type="scientific">Bailinhaonella thermotolerans</name>
    <dbReference type="NCBI Taxonomy" id="1070861"/>
    <lineage>
        <taxon>Bacteria</taxon>
        <taxon>Bacillati</taxon>
        <taxon>Actinomycetota</taxon>
        <taxon>Actinomycetes</taxon>
        <taxon>Streptosporangiales</taxon>
        <taxon>Streptosporangiaceae</taxon>
        <taxon>Bailinhaonella</taxon>
    </lineage>
</organism>
<dbReference type="OrthoDB" id="159453at2"/>
<keyword evidence="2" id="KW-1185">Reference proteome</keyword>
<protein>
    <submittedName>
        <fullName evidence="1">Uncharacterized protein</fullName>
    </submittedName>
</protein>
<dbReference type="EMBL" id="QZEY01000005">
    <property type="protein sequence ID" value="RJL31876.1"/>
    <property type="molecule type" value="Genomic_DNA"/>
</dbReference>
<name>A0A3A4AQ96_9ACTN</name>
<accession>A0A3A4AQ96</accession>
<dbReference type="Proteomes" id="UP000265768">
    <property type="component" value="Unassembled WGS sequence"/>
</dbReference>
<dbReference type="AlphaFoldDB" id="A0A3A4AQ96"/>